<dbReference type="InterPro" id="IPR052894">
    <property type="entry name" value="AsmA-related"/>
</dbReference>
<dbReference type="PANTHER" id="PTHR30441">
    <property type="entry name" value="DUF748 DOMAIN-CONTAINING PROTEIN"/>
    <property type="match status" value="1"/>
</dbReference>
<keyword evidence="2" id="KW-1133">Transmembrane helix</keyword>
<dbReference type="RefSeq" id="WP_104008125.1">
    <property type="nucleotide sequence ID" value="NZ_FNVD01000008.1"/>
</dbReference>
<dbReference type="GO" id="GO:0090313">
    <property type="term" value="P:regulation of protein targeting to membrane"/>
    <property type="evidence" value="ECO:0007669"/>
    <property type="project" value="TreeGrafter"/>
</dbReference>
<reference evidence="5" key="1">
    <citation type="submission" date="2016-10" db="EMBL/GenBank/DDBJ databases">
        <authorList>
            <person name="Varghese N."/>
            <person name="Submissions S."/>
        </authorList>
    </citation>
    <scope>NUCLEOTIDE SEQUENCE [LARGE SCALE GENOMIC DNA]</scope>
    <source>
        <strain evidence="5">DSM 23413</strain>
    </source>
</reference>
<proteinExistence type="predicted"/>
<dbReference type="GO" id="GO:0005886">
    <property type="term" value="C:plasma membrane"/>
    <property type="evidence" value="ECO:0007669"/>
    <property type="project" value="TreeGrafter"/>
</dbReference>
<dbReference type="OrthoDB" id="7161641at2"/>
<sequence length="1116" mass="119695">MGDENTNDKPRLTPAQVAHRTLLHARRVSIWSMRITVVLASTVLVAVIMLLGQKLHMPEYVRARLEERVEQAVAGLQATFGDMQFVLDEDWHPRLQLLDFEMRDAEGRSLLRVADVQVSLALASILQGRIEPDDIAFSGVQATLRRNRDGKVELSLGGGIPLGQAASVPDLIRSFESNWDRPQLAALDEITMDSLTLRYEDLRQGRAWTLDGGVVRVLREGRDIGISAAFSLLSGRDSAGSVELSYSSTIGELGARFGASVSDILAQDIAAQSPALAWLGVLRAPISGALRSGLDETGALAPLSATLQIGAGVIQPTERTRPIPFHGARSYFTYDPEEQTLTFDELAVESAWASGAAVGRAFLNTGPDGALVDMEAQFSVSRLRLDPEGQLAQPLEFREVGLDFRLVPAPFRFTLGELRVNDGDNTFRVGGDLTAELEGWRLLLQGQAERLTPERAVDLWPLRLAPKPRKWVSENLWGGRLVDLDFALRRLPGKKPEIAADFDFDGVSVRFLKTMPPIAGARGHASLVGKRFSVTATGGRIPADKGGAIEIAGTSFIIPDVSIKKAAPARVRLAGSGSVTAVMSLLNRPPLNVLKGTPLPVDLADGLVRATGTLDLPLKKGAQFEEMDLRVEGDIVAPRSTVLVPGHVLAAPVMSVRIADREVSISGGARIDEVPVRAVWRQRIGKGVPKKSRLEGEIELSPRLLQTFAVGLPPGSVSGKGKGRFQLDFAPGQPPALSLSSDLVGVGLRIPQVNWSKPKTTPGRLELRGVLGERTRIDRLELQAPGLNATGTVLNRPGGGLEQAQFDRVRLGGWLDSPITMIGRGDRTPEIRIEGGTVDLRRATFGGGENGEDVPLTIRLSRLQVTDSIALTDFAGTFSTGGGFNGIFEGLLNGQVKVEGTVVPRNGRSAVRVRSGDGGAVMRAAGILKKAWGGQFTMTLIPVESEGTYEGTLKIENTRIKDAPAIAALLNAISVVGLINELAGQGILFSTVEARFRLDPQRLTLYQGSAEGASMGLSMDGTYDFEAENLDMRGVVSPVYVLNALGSILTRRGEGLLGFSYRLTGPAESPRVQVNPLSALAPGMFRDIFRGAPPADPNRPRPDRGDGTQGPAGGDR</sequence>
<organism evidence="4 5">
    <name type="scientific">Jhaorihella thermophila</name>
    <dbReference type="NCBI Taxonomy" id="488547"/>
    <lineage>
        <taxon>Bacteria</taxon>
        <taxon>Pseudomonadati</taxon>
        <taxon>Pseudomonadota</taxon>
        <taxon>Alphaproteobacteria</taxon>
        <taxon>Rhodobacterales</taxon>
        <taxon>Paracoccaceae</taxon>
        <taxon>Jhaorihella</taxon>
    </lineage>
</organism>
<dbReference type="Pfam" id="PF13116">
    <property type="entry name" value="YhdP"/>
    <property type="match status" value="1"/>
</dbReference>
<accession>A0A1H5WIN8</accession>
<keyword evidence="5" id="KW-1185">Reference proteome</keyword>
<keyword evidence="2" id="KW-0812">Transmembrane</keyword>
<dbReference type="PANTHER" id="PTHR30441:SF8">
    <property type="entry name" value="DUF748 DOMAIN-CONTAINING PROTEIN"/>
    <property type="match status" value="1"/>
</dbReference>
<feature type="compositionally biased region" description="Gly residues" evidence="1">
    <location>
        <begin position="1107"/>
        <end position="1116"/>
    </location>
</feature>
<feature type="region of interest" description="Disordered" evidence="1">
    <location>
        <begin position="1088"/>
        <end position="1116"/>
    </location>
</feature>
<keyword evidence="2" id="KW-0472">Membrane</keyword>
<dbReference type="AlphaFoldDB" id="A0A1H5WIN8"/>
<evidence type="ECO:0000259" key="3">
    <source>
        <dbReference type="Pfam" id="PF13116"/>
    </source>
</evidence>
<evidence type="ECO:0000313" key="4">
    <source>
        <dbReference type="EMBL" id="SEF99141.1"/>
    </source>
</evidence>
<evidence type="ECO:0000256" key="1">
    <source>
        <dbReference type="SAM" id="MobiDB-lite"/>
    </source>
</evidence>
<dbReference type="Proteomes" id="UP000236742">
    <property type="component" value="Unassembled WGS sequence"/>
</dbReference>
<feature type="domain" description="YhdP central" evidence="3">
    <location>
        <begin position="372"/>
        <end position="772"/>
    </location>
</feature>
<feature type="transmembrane region" description="Helical" evidence="2">
    <location>
        <begin position="31"/>
        <end position="52"/>
    </location>
</feature>
<name>A0A1H5WIN8_9RHOB</name>
<gene>
    <name evidence="4" type="ORF">SAMN05421751_10843</name>
</gene>
<protein>
    <recommendedName>
        <fullName evidence="3">YhdP central domain-containing protein</fullName>
    </recommendedName>
</protein>
<dbReference type="InterPro" id="IPR025263">
    <property type="entry name" value="YhdP_central"/>
</dbReference>
<evidence type="ECO:0000256" key="2">
    <source>
        <dbReference type="SAM" id="Phobius"/>
    </source>
</evidence>
<evidence type="ECO:0000313" key="5">
    <source>
        <dbReference type="Proteomes" id="UP000236742"/>
    </source>
</evidence>
<dbReference type="EMBL" id="FNVD01000008">
    <property type="protein sequence ID" value="SEF99141.1"/>
    <property type="molecule type" value="Genomic_DNA"/>
</dbReference>